<accession>A0ABT0Q7Y8</accession>
<dbReference type="EMBL" id="JAMFMB010000046">
    <property type="protein sequence ID" value="MCL6285989.1"/>
    <property type="molecule type" value="Genomic_DNA"/>
</dbReference>
<proteinExistence type="predicted"/>
<dbReference type="InterPro" id="IPR036188">
    <property type="entry name" value="FAD/NAD-bd_sf"/>
</dbReference>
<dbReference type="RefSeq" id="WP_249713308.1">
    <property type="nucleotide sequence ID" value="NZ_JAMFMB010000046.1"/>
</dbReference>
<dbReference type="PANTHER" id="PTHR42923:SF46">
    <property type="entry name" value="AMINE OXIDASE"/>
    <property type="match status" value="1"/>
</dbReference>
<dbReference type="InterPro" id="IPR002937">
    <property type="entry name" value="Amino_oxidase"/>
</dbReference>
<name>A0ABT0Q7Y8_9RHOB</name>
<reference evidence="2" key="1">
    <citation type="submission" date="2022-05" db="EMBL/GenBank/DDBJ databases">
        <authorList>
            <person name="Park J.-S."/>
        </authorList>
    </citation>
    <scope>NUCLEOTIDE SEQUENCE</scope>
    <source>
        <strain evidence="2">2012CJ41-6</strain>
    </source>
</reference>
<dbReference type="Gene3D" id="2.40.400.10">
    <property type="entry name" value="Acetoacetate decarboxylase-like"/>
    <property type="match status" value="1"/>
</dbReference>
<dbReference type="InterPro" id="IPR050464">
    <property type="entry name" value="Zeta_carotene_desat/Oxidored"/>
</dbReference>
<dbReference type="PANTHER" id="PTHR42923">
    <property type="entry name" value="PROTOPORPHYRINOGEN OXIDASE"/>
    <property type="match status" value="1"/>
</dbReference>
<dbReference type="InterPro" id="IPR023375">
    <property type="entry name" value="ADC_dom_sf"/>
</dbReference>
<dbReference type="Pfam" id="PF13450">
    <property type="entry name" value="NAD_binding_8"/>
    <property type="match status" value="1"/>
</dbReference>
<organism evidence="2 3">
    <name type="scientific">Ruegeria spongiae</name>
    <dbReference type="NCBI Taxonomy" id="2942209"/>
    <lineage>
        <taxon>Bacteria</taxon>
        <taxon>Pseudomonadati</taxon>
        <taxon>Pseudomonadota</taxon>
        <taxon>Alphaproteobacteria</taxon>
        <taxon>Rhodobacterales</taxon>
        <taxon>Roseobacteraceae</taxon>
        <taxon>Ruegeria</taxon>
    </lineage>
</organism>
<dbReference type="Proteomes" id="UP001203880">
    <property type="component" value="Unassembled WGS sequence"/>
</dbReference>
<evidence type="ECO:0000313" key="3">
    <source>
        <dbReference type="Proteomes" id="UP001203880"/>
    </source>
</evidence>
<protein>
    <submittedName>
        <fullName evidence="2">FAD-dependent oxidoreductase</fullName>
    </submittedName>
</protein>
<evidence type="ECO:0000313" key="2">
    <source>
        <dbReference type="EMBL" id="MCL6285989.1"/>
    </source>
</evidence>
<keyword evidence="3" id="KW-1185">Reference proteome</keyword>
<dbReference type="Pfam" id="PF01593">
    <property type="entry name" value="Amino_oxidase"/>
    <property type="match status" value="1"/>
</dbReference>
<sequence>MGLGRKKKLVVLGGGMGTLSAIYAITSKDRWRADFESITVYEETWRLGGKGASGRNPDACFRSEEHGLHIWLGFYDNALELIQDCYKKLDPSHGHRWQDWTQAFTPLDAVQLLEKGFGGRPTEYKFPPRGGQASLGAIPSILGAARLLSTSGTTTFSQDFQEEFATKAGPSIGARITRIDQHTADLERKGELHREQWKELRDDLDYTLWEFNRREQQLLRGKSADVFQMWVLMNLSLSLLFGIVRDRIYARGFEVIERLEWSRWMHRNRATRRVLASAPVRACYDLIFGYVNGWANARCVGAGTGTYCLLRMVFGYRNHFAYQLNAGMGEVVFSPLYHVLRDRGVEFKFFHKVTNILPDRTGTAVDSIQLQCIRRVKGDREYLPLFNVKNLQCWPTQPFEDQLEPLPKTCAEDRVSLQYGDDFHDVILGIPPPALDQITEELQAVNAQWRDMTDKLRTTATLSAHLWMTASTTSLGWPDQSTLFGAYEKPLDTIWDADSLIEFEDFPADNCPKAIMYLCGVMADGEDPRTTAKEWIKTRADGAWSNVRNPTKPEFDWRMLYDPQDRPDEKRLDWQAIHINDEGAARYVQSRPGTARYRLRSDQSGLENLWLAGDWTKTALNAGCMEAAIMSGQRAARGVSGYSEISVIGEADRPILPTGPLDAIRQVFDGLDDAIGEIDALGAVLALPNADVTTMLPDNLEIVPHPNSPSGLHPVGVLFAHHWNVRPARAPEWLGRGYNEVAIAVPFVRPRHSNDAQLFTYLPILLLDSPGFTALGALGFGLNKKICSVTNGGGYRQAQTVFRQVPLLTFDTRAAGQARPASEFPNLDLARDIFSLPVLTRHFGNWRRLNMAFDFAAAWVTPVAGQLSVENVFLDGFRRQQVQLANINHDPFSAFAFRCGWSLT</sequence>
<feature type="domain" description="Amine oxidase" evidence="1">
    <location>
        <begin position="422"/>
        <end position="639"/>
    </location>
</feature>
<evidence type="ECO:0000259" key="1">
    <source>
        <dbReference type="Pfam" id="PF01593"/>
    </source>
</evidence>
<comment type="caution">
    <text evidence="2">The sequence shown here is derived from an EMBL/GenBank/DDBJ whole genome shotgun (WGS) entry which is preliminary data.</text>
</comment>
<gene>
    <name evidence="2" type="ORF">M3P21_20955</name>
</gene>
<dbReference type="SUPFAM" id="SSF51905">
    <property type="entry name" value="FAD/NAD(P)-binding domain"/>
    <property type="match status" value="1"/>
</dbReference>